<keyword evidence="1" id="KW-0472">Membrane</keyword>
<evidence type="ECO:0000256" key="1">
    <source>
        <dbReference type="SAM" id="Phobius"/>
    </source>
</evidence>
<evidence type="ECO:0000313" key="3">
    <source>
        <dbReference type="Proteomes" id="UP000095598"/>
    </source>
</evidence>
<organism evidence="2 3">
    <name type="scientific">Anaerostipes hadrus</name>
    <dbReference type="NCBI Taxonomy" id="649756"/>
    <lineage>
        <taxon>Bacteria</taxon>
        <taxon>Bacillati</taxon>
        <taxon>Bacillota</taxon>
        <taxon>Clostridia</taxon>
        <taxon>Lachnospirales</taxon>
        <taxon>Lachnospiraceae</taxon>
        <taxon>Anaerostipes</taxon>
    </lineage>
</organism>
<feature type="transmembrane region" description="Helical" evidence="1">
    <location>
        <begin position="95"/>
        <end position="114"/>
    </location>
</feature>
<dbReference type="Proteomes" id="UP000095598">
    <property type="component" value="Unassembled WGS sequence"/>
</dbReference>
<evidence type="ECO:0000313" key="2">
    <source>
        <dbReference type="EMBL" id="CUN03775.1"/>
    </source>
</evidence>
<gene>
    <name evidence="2" type="ORF">ERS852425_02209</name>
</gene>
<accession>A0A173TPK6</accession>
<protein>
    <submittedName>
        <fullName evidence="2">Uncharacterized protein</fullName>
    </submittedName>
</protein>
<feature type="transmembrane region" description="Helical" evidence="1">
    <location>
        <begin position="6"/>
        <end position="24"/>
    </location>
</feature>
<dbReference type="AlphaFoldDB" id="A0A173TPK6"/>
<name>A0A173TPK6_ANAHA</name>
<feature type="transmembrane region" description="Helical" evidence="1">
    <location>
        <begin position="64"/>
        <end position="83"/>
    </location>
</feature>
<keyword evidence="1" id="KW-0812">Transmembrane</keyword>
<reference evidence="2 3" key="1">
    <citation type="submission" date="2015-09" db="EMBL/GenBank/DDBJ databases">
        <authorList>
            <consortium name="Pathogen Informatics"/>
        </authorList>
    </citation>
    <scope>NUCLEOTIDE SEQUENCE [LARGE SCALE GENOMIC DNA]</scope>
    <source>
        <strain evidence="2 3">2789STDY5608868</strain>
    </source>
</reference>
<keyword evidence="1" id="KW-1133">Transmembrane helix</keyword>
<dbReference type="EMBL" id="CYXT01000017">
    <property type="protein sequence ID" value="CUN03775.1"/>
    <property type="molecule type" value="Genomic_DNA"/>
</dbReference>
<sequence length="122" mass="14572">MSIYLIFEFIQISFTICLIICEIIEYRERQILVNNLSKTKNPIVRKCMNEGYKKLKNCLWNLKSFYGISSGICFFIFISPLVINDINESNLFYRRFIIISFMIGFYICSLRYVIQDLLSYLK</sequence>
<proteinExistence type="predicted"/>